<keyword evidence="8 11" id="KW-0472">Membrane</keyword>
<sequence length="474" mass="54571">MSDLIWMLGVFALVWAILYFMDFIFRSCMFFPYIKFLHDTGFTIKPYGICWETMYFNRFILKMQRIWPSGVRKWFQFGALMVTLSVIPCLLIILFPVYNYYASQNSPPVLMPIVPGFTIPISHLPYYMIAVFISMTFHEFGHALAAVREKVSIDGYGFSVFLFFPMAFVALNTEQLKQLTKSEQLRICSAGVWHNMVLCFSTCLLVIISPVILKPFYEQGHGITVVEIPKGTGLDQKGGLMINDVIIDVNECPVKTMMDWENCLNQEYLNSQSGFCVSEEMYKKENSVVEVGSWNCCQNTSEKMCFRHSDLKISQQLMCLPVRKMTEKAEICKNNLDCREKLCLVPVLDINSERLLRIGVYSRNAVYYIGGIESFSFVYVGRWIAKTSLPVKYVDMCEMFIGYIFAFSSGIAMINIIPLFCLDGNYIIECIIHLFLKSYIPISSDRNKFIFLLKVIGHVSLIVCGFSVLFTYYF</sequence>
<evidence type="ECO:0000256" key="1">
    <source>
        <dbReference type="ARBA" id="ARBA00001350"/>
    </source>
</evidence>
<organism evidence="13 14">
    <name type="scientific">Caerostris darwini</name>
    <dbReference type="NCBI Taxonomy" id="1538125"/>
    <lineage>
        <taxon>Eukaryota</taxon>
        <taxon>Metazoa</taxon>
        <taxon>Ecdysozoa</taxon>
        <taxon>Arthropoda</taxon>
        <taxon>Chelicerata</taxon>
        <taxon>Arachnida</taxon>
        <taxon>Araneae</taxon>
        <taxon>Araneomorphae</taxon>
        <taxon>Entelegynae</taxon>
        <taxon>Araneoidea</taxon>
        <taxon>Araneidae</taxon>
        <taxon>Caerostris</taxon>
    </lineage>
</organism>
<feature type="domain" description="Peptidase M50" evidence="12">
    <location>
        <begin position="127"/>
        <end position="433"/>
    </location>
</feature>
<dbReference type="GO" id="GO:1905897">
    <property type="term" value="P:regulation of response to endoplasmic reticulum stress"/>
    <property type="evidence" value="ECO:0007669"/>
    <property type="project" value="TreeGrafter"/>
</dbReference>
<comment type="caution">
    <text evidence="13">The sequence shown here is derived from an EMBL/GenBank/DDBJ whole genome shotgun (WGS) entry which is preliminary data.</text>
</comment>
<feature type="transmembrane region" description="Helical" evidence="11">
    <location>
        <begin position="153"/>
        <end position="172"/>
    </location>
</feature>
<keyword evidence="13" id="KW-0378">Hydrolase</keyword>
<feature type="transmembrane region" description="Helical" evidence="11">
    <location>
        <begin position="192"/>
        <end position="213"/>
    </location>
</feature>
<dbReference type="Proteomes" id="UP001054837">
    <property type="component" value="Unassembled WGS sequence"/>
</dbReference>
<reference evidence="13 14" key="1">
    <citation type="submission" date="2021-06" db="EMBL/GenBank/DDBJ databases">
        <title>Caerostris darwini draft genome.</title>
        <authorList>
            <person name="Kono N."/>
            <person name="Arakawa K."/>
        </authorList>
    </citation>
    <scope>NUCLEOTIDE SEQUENCE [LARGE SCALE GENOMIC DNA]</scope>
</reference>
<evidence type="ECO:0000256" key="4">
    <source>
        <dbReference type="ARBA" id="ARBA00012347"/>
    </source>
</evidence>
<dbReference type="Pfam" id="PF02163">
    <property type="entry name" value="Peptidase_M50"/>
    <property type="match status" value="1"/>
</dbReference>
<dbReference type="InterPro" id="IPR036034">
    <property type="entry name" value="PDZ_sf"/>
</dbReference>
<dbReference type="GO" id="GO:0012505">
    <property type="term" value="C:endomembrane system"/>
    <property type="evidence" value="ECO:0007669"/>
    <property type="project" value="UniProtKB-SubCell"/>
</dbReference>
<dbReference type="GO" id="GO:0016020">
    <property type="term" value="C:membrane"/>
    <property type="evidence" value="ECO:0007669"/>
    <property type="project" value="InterPro"/>
</dbReference>
<dbReference type="InterPro" id="IPR001193">
    <property type="entry name" value="MBTPS2"/>
</dbReference>
<evidence type="ECO:0000256" key="10">
    <source>
        <dbReference type="ARBA" id="ARBA00045828"/>
    </source>
</evidence>
<evidence type="ECO:0000256" key="8">
    <source>
        <dbReference type="ARBA" id="ARBA00023136"/>
    </source>
</evidence>
<accession>A0AAV4SYZ8</accession>
<dbReference type="PRINTS" id="PR01000">
    <property type="entry name" value="SREBPS2PTASE"/>
</dbReference>
<feature type="transmembrane region" description="Helical" evidence="11">
    <location>
        <begin position="449"/>
        <end position="473"/>
    </location>
</feature>
<evidence type="ECO:0000313" key="13">
    <source>
        <dbReference type="EMBL" id="GIY38632.1"/>
    </source>
</evidence>
<evidence type="ECO:0000256" key="2">
    <source>
        <dbReference type="ARBA" id="ARBA00004127"/>
    </source>
</evidence>
<gene>
    <name evidence="13" type="primary">Mbtps2</name>
    <name evidence="13" type="ORF">CDAR_285361</name>
</gene>
<dbReference type="EC" id="3.4.24.85" evidence="4"/>
<evidence type="ECO:0000256" key="5">
    <source>
        <dbReference type="ARBA" id="ARBA00014400"/>
    </source>
</evidence>
<dbReference type="PANTHER" id="PTHR13325">
    <property type="entry name" value="PROTEASE M50 MEMBRANE-BOUND TRANSCRIPTION FACTOR SITE 2 PROTEASE"/>
    <property type="match status" value="1"/>
</dbReference>
<feature type="transmembrane region" description="Helical" evidence="11">
    <location>
        <begin position="110"/>
        <end position="133"/>
    </location>
</feature>
<protein>
    <recommendedName>
        <fullName evidence="5">Membrane-bound transcription factor site-2 protease</fullName>
        <ecNumber evidence="4">3.4.24.85</ecNumber>
    </recommendedName>
    <alternativeName>
        <fullName evidence="9">Endopeptidase S2P</fullName>
    </alternativeName>
</protein>
<evidence type="ECO:0000313" key="14">
    <source>
        <dbReference type="Proteomes" id="UP001054837"/>
    </source>
</evidence>
<dbReference type="AlphaFoldDB" id="A0AAV4SYZ8"/>
<evidence type="ECO:0000256" key="7">
    <source>
        <dbReference type="ARBA" id="ARBA00022989"/>
    </source>
</evidence>
<feature type="transmembrane region" description="Helical" evidence="11">
    <location>
        <begin position="400"/>
        <end position="428"/>
    </location>
</feature>
<feature type="transmembrane region" description="Helical" evidence="11">
    <location>
        <begin position="74"/>
        <end position="98"/>
    </location>
</feature>
<comment type="catalytic activity">
    <reaction evidence="1">
        <text>Cleaves several transcription factors that are type-2 transmembrane proteins within membrane-spanning domains. Known substrates include sterol regulatory element-binding protein (SREBP) -1, SREBP-2 and forms of the transcriptional activator ATF6. SREBP-2 is cleaved at the site 477-DRSRILL-|-CVLTFLCLSFNPLTSLLQWGGA-505. The residues Asn-Pro, 11 residues distal to the site of cleavage in the membrane-spanning domain, are important for cleavage by S2P endopeptidase. Replacement of either of these residues does not prevent cleavage, but there is no cleavage if both of these residues are replaced.</text>
        <dbReference type="EC" id="3.4.24.85"/>
    </reaction>
</comment>
<evidence type="ECO:0000256" key="3">
    <source>
        <dbReference type="ARBA" id="ARBA00009989"/>
    </source>
</evidence>
<comment type="subcellular location">
    <subcellularLocation>
        <location evidence="2">Endomembrane system</location>
        <topology evidence="2">Multi-pass membrane protein</topology>
    </subcellularLocation>
</comment>
<keyword evidence="13" id="KW-0645">Protease</keyword>
<feature type="transmembrane region" description="Helical" evidence="11">
    <location>
        <begin position="6"/>
        <end position="25"/>
    </location>
</feature>
<dbReference type="SUPFAM" id="SSF50156">
    <property type="entry name" value="PDZ domain-like"/>
    <property type="match status" value="1"/>
</dbReference>
<dbReference type="GO" id="GO:0004222">
    <property type="term" value="F:metalloendopeptidase activity"/>
    <property type="evidence" value="ECO:0007669"/>
    <property type="project" value="InterPro"/>
</dbReference>
<keyword evidence="14" id="KW-1185">Reference proteome</keyword>
<evidence type="ECO:0000256" key="11">
    <source>
        <dbReference type="SAM" id="Phobius"/>
    </source>
</evidence>
<keyword evidence="7 11" id="KW-1133">Transmembrane helix</keyword>
<evidence type="ECO:0000256" key="6">
    <source>
        <dbReference type="ARBA" id="ARBA00022692"/>
    </source>
</evidence>
<evidence type="ECO:0000256" key="9">
    <source>
        <dbReference type="ARBA" id="ARBA00032658"/>
    </source>
</evidence>
<dbReference type="InterPro" id="IPR008915">
    <property type="entry name" value="Peptidase_M50"/>
</dbReference>
<name>A0AAV4SYZ8_9ARAC</name>
<keyword evidence="6 11" id="KW-0812">Transmembrane</keyword>
<dbReference type="PANTHER" id="PTHR13325:SF3">
    <property type="entry name" value="MEMBRANE-BOUND TRANSCRIPTION FACTOR SITE-2 PROTEASE"/>
    <property type="match status" value="1"/>
</dbReference>
<proteinExistence type="inferred from homology"/>
<feature type="transmembrane region" description="Helical" evidence="11">
    <location>
        <begin position="365"/>
        <end position="385"/>
    </location>
</feature>
<dbReference type="GO" id="GO:0005737">
    <property type="term" value="C:cytoplasm"/>
    <property type="evidence" value="ECO:0007669"/>
    <property type="project" value="TreeGrafter"/>
</dbReference>
<evidence type="ECO:0000259" key="12">
    <source>
        <dbReference type="Pfam" id="PF02163"/>
    </source>
</evidence>
<comment type="similarity">
    <text evidence="3">Belongs to the peptidase M50A family.</text>
</comment>
<comment type="function">
    <text evidence="10">Zinc metalloprotease that mediates intramembrane proteolysis of proteins such as ATF6, ATF6B, SREBF1/SREBP1 and SREBF2/SREBP2. Catalyzes the second step in the proteolytic activation of the sterol regulatory element-binding proteins (SREBPs) SREBF1/SREBP1 and SREBF2/SREBP2: cleaves SREBPs within the first transmembrane segment, thereby releasing the N-terminal segment with a portion of the transmembrane segment attached. Mature N-terminal SREBP fragments shuttle to the nucleus and activate gene transcription. Also mediates the second step in the proteolytic activation of the cyclic AMP-dependent transcription factor ATF-6 (ATF6 and ATF6B). Involved in intramembrane proteolysis during bone formation. In astrocytes and osteoblasts, upon DNA damage and ER stress, mediates the second step of the regulated intramembrane proteolytic activation of the transcription factor CREB3L1, leading to the inhibition of cell-cycle progression.</text>
</comment>
<dbReference type="EMBL" id="BPLQ01008648">
    <property type="protein sequence ID" value="GIY38632.1"/>
    <property type="molecule type" value="Genomic_DNA"/>
</dbReference>
<dbReference type="GO" id="GO:0031293">
    <property type="term" value="P:membrane protein intracellular domain proteolysis"/>
    <property type="evidence" value="ECO:0007669"/>
    <property type="project" value="TreeGrafter"/>
</dbReference>